<dbReference type="Pfam" id="PF02613">
    <property type="entry name" value="Nitrate_red_del"/>
    <property type="match status" value="1"/>
</dbReference>
<evidence type="ECO:0000313" key="2">
    <source>
        <dbReference type="EMBL" id="RXK16252.1"/>
    </source>
</evidence>
<dbReference type="PANTHER" id="PTHR34227">
    <property type="entry name" value="CHAPERONE PROTEIN YCDY"/>
    <property type="match status" value="1"/>
</dbReference>
<comment type="caution">
    <text evidence="2">The sequence shown here is derived from an EMBL/GenBank/DDBJ whole genome shotgun (WGS) entry which is preliminary data.</text>
</comment>
<dbReference type="SUPFAM" id="SSF89155">
    <property type="entry name" value="TorD-like"/>
    <property type="match status" value="1"/>
</dbReference>
<dbReference type="InterPro" id="IPR036411">
    <property type="entry name" value="TorD-like_sf"/>
</dbReference>
<sequence length="233" mass="27846">MKNININKVRAIYYGLFSSLFSYIENEEEYENIVKTLEFLSLTPIDEYSNEAFININNYLKEEGFSILKEENNDLFFSPSTTFIPVTASFYTEDRDDGQKRVEMTNLVLKSKFRKDSKSFKEAEDHICFIFAFLQKLIQEDFSVENRLAYEVFSSILNEMIDEFINNIYSHENSRFYKNIAILLKVFIELERSFYNIKDSKNSKNRKQPELFHQKKKEFKQRAKRNFDEVTTL</sequence>
<dbReference type="PANTHER" id="PTHR34227:SF1">
    <property type="entry name" value="DIMETHYL SULFOXIDE REDUCTASE CHAPERONE-RELATED"/>
    <property type="match status" value="1"/>
</dbReference>
<organism evidence="2 3">
    <name type="scientific">Malaciobacter mytili LMG 24559</name>
    <dbReference type="NCBI Taxonomy" id="1032238"/>
    <lineage>
        <taxon>Bacteria</taxon>
        <taxon>Pseudomonadati</taxon>
        <taxon>Campylobacterota</taxon>
        <taxon>Epsilonproteobacteria</taxon>
        <taxon>Campylobacterales</taxon>
        <taxon>Arcobacteraceae</taxon>
        <taxon>Malaciobacter</taxon>
    </lineage>
</organism>
<evidence type="ECO:0000313" key="3">
    <source>
        <dbReference type="Proteomes" id="UP000290092"/>
    </source>
</evidence>
<evidence type="ECO:0008006" key="4">
    <source>
        <dbReference type="Google" id="ProtNLM"/>
    </source>
</evidence>
<keyword evidence="1" id="KW-0143">Chaperone</keyword>
<evidence type="ECO:0000256" key="1">
    <source>
        <dbReference type="ARBA" id="ARBA00023186"/>
    </source>
</evidence>
<dbReference type="Gene3D" id="1.10.3480.10">
    <property type="entry name" value="TorD-like"/>
    <property type="match status" value="1"/>
</dbReference>
<dbReference type="KEGG" id="amyt:AMYT_1113"/>
<gene>
    <name evidence="2" type="ORF">CP985_04535</name>
</gene>
<dbReference type="AlphaFoldDB" id="A0AAX2AGW7"/>
<keyword evidence="3" id="KW-1185">Reference proteome</keyword>
<reference evidence="2 3" key="1">
    <citation type="submission" date="2017-09" db="EMBL/GenBank/DDBJ databases">
        <title>Genomics of the genus Arcobacter.</title>
        <authorList>
            <person name="Perez-Cataluna A."/>
            <person name="Figueras M.J."/>
            <person name="Salas-Masso N."/>
        </authorList>
    </citation>
    <scope>NUCLEOTIDE SEQUENCE [LARGE SCALE GENOMIC DNA]</scope>
    <source>
        <strain evidence="2 3">CECT 7386</strain>
    </source>
</reference>
<dbReference type="EMBL" id="NXID01000012">
    <property type="protein sequence ID" value="RXK16252.1"/>
    <property type="molecule type" value="Genomic_DNA"/>
</dbReference>
<name>A0AAX2AGW7_9BACT</name>
<accession>A0AAX2AGW7</accession>
<dbReference type="InterPro" id="IPR020945">
    <property type="entry name" value="DMSO/NO3_reduct_chaperone"/>
</dbReference>
<protein>
    <recommendedName>
        <fullName evidence="4">Formate dehydrogenase-specific chaperone</fullName>
    </recommendedName>
</protein>
<proteinExistence type="predicted"/>
<dbReference type="InterPro" id="IPR050289">
    <property type="entry name" value="TorD/DmsD_chaperones"/>
</dbReference>
<dbReference type="RefSeq" id="WP_114841561.1">
    <property type="nucleotide sequence ID" value="NZ_CP031219.1"/>
</dbReference>
<dbReference type="Proteomes" id="UP000290092">
    <property type="component" value="Unassembled WGS sequence"/>
</dbReference>